<dbReference type="EMBL" id="GBRH01174758">
    <property type="protein sequence ID" value="JAE23138.1"/>
    <property type="molecule type" value="Transcribed_RNA"/>
</dbReference>
<dbReference type="AlphaFoldDB" id="A0A0A9GR53"/>
<evidence type="ECO:0000313" key="1">
    <source>
        <dbReference type="EMBL" id="JAE23138.1"/>
    </source>
</evidence>
<reference evidence="1" key="2">
    <citation type="journal article" date="2015" name="Data Brief">
        <title>Shoot transcriptome of the giant reed, Arundo donax.</title>
        <authorList>
            <person name="Barrero R.A."/>
            <person name="Guerrero F.D."/>
            <person name="Moolhuijzen P."/>
            <person name="Goolsby J.A."/>
            <person name="Tidwell J."/>
            <person name="Bellgard S.E."/>
            <person name="Bellgard M.I."/>
        </authorList>
    </citation>
    <scope>NUCLEOTIDE SEQUENCE</scope>
    <source>
        <tissue evidence="1">Shoot tissue taken approximately 20 cm above the soil surface</tissue>
    </source>
</reference>
<accession>A0A0A9GR53</accession>
<organism evidence="1">
    <name type="scientific">Arundo donax</name>
    <name type="common">Giant reed</name>
    <name type="synonym">Donax arundinaceus</name>
    <dbReference type="NCBI Taxonomy" id="35708"/>
    <lineage>
        <taxon>Eukaryota</taxon>
        <taxon>Viridiplantae</taxon>
        <taxon>Streptophyta</taxon>
        <taxon>Embryophyta</taxon>
        <taxon>Tracheophyta</taxon>
        <taxon>Spermatophyta</taxon>
        <taxon>Magnoliopsida</taxon>
        <taxon>Liliopsida</taxon>
        <taxon>Poales</taxon>
        <taxon>Poaceae</taxon>
        <taxon>PACMAD clade</taxon>
        <taxon>Arundinoideae</taxon>
        <taxon>Arundineae</taxon>
        <taxon>Arundo</taxon>
    </lineage>
</organism>
<reference evidence="1" key="1">
    <citation type="submission" date="2014-09" db="EMBL/GenBank/DDBJ databases">
        <authorList>
            <person name="Magalhaes I.L.F."/>
            <person name="Oliveira U."/>
            <person name="Santos F.R."/>
            <person name="Vidigal T.H.D.A."/>
            <person name="Brescovit A.D."/>
            <person name="Santos A.J."/>
        </authorList>
    </citation>
    <scope>NUCLEOTIDE SEQUENCE</scope>
    <source>
        <tissue evidence="1">Shoot tissue taken approximately 20 cm above the soil surface</tissue>
    </source>
</reference>
<sequence length="47" mass="5105">MNQSNGLMPHVSNNPPVSSMSAKTKSIFFIYLVTTGCKNITIQTCSL</sequence>
<name>A0A0A9GR53_ARUDO</name>
<protein>
    <submittedName>
        <fullName evidence="1">Uncharacterized protein</fullName>
    </submittedName>
</protein>
<proteinExistence type="predicted"/>